<comment type="caution">
    <text evidence="2">The sequence shown here is derived from an EMBL/GenBank/DDBJ whole genome shotgun (WGS) entry which is preliminary data.</text>
</comment>
<protein>
    <submittedName>
        <fullName evidence="2">Retrovirus-related Pol polyprotein from transposon 297</fullName>
    </submittedName>
</protein>
<evidence type="ECO:0000259" key="1">
    <source>
        <dbReference type="Pfam" id="PF23055"/>
    </source>
</evidence>
<dbReference type="PANTHER" id="PTHR33327">
    <property type="entry name" value="ENDONUCLEASE"/>
    <property type="match status" value="1"/>
</dbReference>
<evidence type="ECO:0000313" key="2">
    <source>
        <dbReference type="EMBL" id="GIY74284.1"/>
    </source>
</evidence>
<dbReference type="Pfam" id="PF23055">
    <property type="entry name" value="DUF7041"/>
    <property type="match status" value="1"/>
</dbReference>
<dbReference type="InterPro" id="IPR055469">
    <property type="entry name" value="DUF7041"/>
</dbReference>
<dbReference type="Proteomes" id="UP001054945">
    <property type="component" value="Unassembled WGS sequence"/>
</dbReference>
<accession>A0AAV4VXE5</accession>
<name>A0AAV4VXE5_CAEEX</name>
<reference evidence="2 3" key="1">
    <citation type="submission" date="2021-06" db="EMBL/GenBank/DDBJ databases">
        <title>Caerostris extrusa draft genome.</title>
        <authorList>
            <person name="Kono N."/>
            <person name="Arakawa K."/>
        </authorList>
    </citation>
    <scope>NUCLEOTIDE SEQUENCE [LARGE SCALE GENOMIC DNA]</scope>
</reference>
<sequence>MTETSESGAQQIERVAVKPPLPLFWRANPDIWFRQMESQFTLAGATKETTKFHHVVSALQPEELAVVSDIILNPPADVPFPALRKRLCAQYTDSEAQRLRDLISGMQLGDQRPSRLLLEMR</sequence>
<evidence type="ECO:0000313" key="3">
    <source>
        <dbReference type="Proteomes" id="UP001054945"/>
    </source>
</evidence>
<keyword evidence="3" id="KW-1185">Reference proteome</keyword>
<organism evidence="2 3">
    <name type="scientific">Caerostris extrusa</name>
    <name type="common">Bark spider</name>
    <name type="synonym">Caerostris bankana</name>
    <dbReference type="NCBI Taxonomy" id="172846"/>
    <lineage>
        <taxon>Eukaryota</taxon>
        <taxon>Metazoa</taxon>
        <taxon>Ecdysozoa</taxon>
        <taxon>Arthropoda</taxon>
        <taxon>Chelicerata</taxon>
        <taxon>Arachnida</taxon>
        <taxon>Araneae</taxon>
        <taxon>Araneomorphae</taxon>
        <taxon>Entelegynae</taxon>
        <taxon>Araneoidea</taxon>
        <taxon>Araneidae</taxon>
        <taxon>Caerostris</taxon>
    </lineage>
</organism>
<proteinExistence type="predicted"/>
<dbReference type="EMBL" id="BPLR01015196">
    <property type="protein sequence ID" value="GIY74284.1"/>
    <property type="molecule type" value="Genomic_DNA"/>
</dbReference>
<gene>
    <name evidence="2" type="primary">pol_3429</name>
    <name evidence="2" type="ORF">CEXT_131811</name>
</gene>
<dbReference type="PANTHER" id="PTHR33327:SF3">
    <property type="entry name" value="RNA-DIRECTED DNA POLYMERASE"/>
    <property type="match status" value="1"/>
</dbReference>
<feature type="domain" description="DUF7041" evidence="1">
    <location>
        <begin position="21"/>
        <end position="103"/>
    </location>
</feature>
<dbReference type="AlphaFoldDB" id="A0AAV4VXE5"/>